<accession>A0A812G0X9</accession>
<evidence type="ECO:0000256" key="1">
    <source>
        <dbReference type="SAM" id="Coils"/>
    </source>
</evidence>
<dbReference type="OrthoDB" id="10420911at2759"/>
<dbReference type="Proteomes" id="UP000604046">
    <property type="component" value="Unassembled WGS sequence"/>
</dbReference>
<name>A0A812G0X9_9DINO</name>
<reference evidence="2" key="1">
    <citation type="submission" date="2021-02" db="EMBL/GenBank/DDBJ databases">
        <authorList>
            <person name="Dougan E. K."/>
            <person name="Rhodes N."/>
            <person name="Thang M."/>
            <person name="Chan C."/>
        </authorList>
    </citation>
    <scope>NUCLEOTIDE SEQUENCE</scope>
</reference>
<evidence type="ECO:0000313" key="3">
    <source>
        <dbReference type="Proteomes" id="UP000604046"/>
    </source>
</evidence>
<proteinExistence type="predicted"/>
<evidence type="ECO:0000313" key="2">
    <source>
        <dbReference type="EMBL" id="CAE6911522.1"/>
    </source>
</evidence>
<dbReference type="EMBL" id="CAJNDS010000002">
    <property type="protein sequence ID" value="CAE6911522.1"/>
    <property type="molecule type" value="Genomic_DNA"/>
</dbReference>
<organism evidence="2 3">
    <name type="scientific">Symbiodinium natans</name>
    <dbReference type="NCBI Taxonomy" id="878477"/>
    <lineage>
        <taxon>Eukaryota</taxon>
        <taxon>Sar</taxon>
        <taxon>Alveolata</taxon>
        <taxon>Dinophyceae</taxon>
        <taxon>Suessiales</taxon>
        <taxon>Symbiodiniaceae</taxon>
        <taxon>Symbiodinium</taxon>
    </lineage>
</organism>
<protein>
    <submittedName>
        <fullName evidence="2">Uncharacterized protein</fullName>
    </submittedName>
</protein>
<dbReference type="AlphaFoldDB" id="A0A812G0X9"/>
<gene>
    <name evidence="2" type="ORF">SNAT2548_LOCUS119</name>
</gene>
<comment type="caution">
    <text evidence="2">The sequence shown here is derived from an EMBL/GenBank/DDBJ whole genome shotgun (WGS) entry which is preliminary data.</text>
</comment>
<sequence>MLHGQSDTERSREQQAADLQYRRLREDLKAALEDLDALKQTVCQEMTERREGEETLSQLVREVRESILKETQSRTNAEEAMKEAFQLTLEQEKVDRVADVTALRTVSSTLQKDLASLKEVVPNHRARLGEVEHFMNTRLKEIHKGLEEELQKRAAADAKLEKNFKELSSALETEASTRQSLAEEVDQVLKTMKSKMKSSVAEQGELCRQALEAAKKQLTARGQEDHEVWA</sequence>
<keyword evidence="3" id="KW-1185">Reference proteome</keyword>
<feature type="coiled-coil region" evidence="1">
    <location>
        <begin position="14"/>
        <end position="45"/>
    </location>
</feature>
<keyword evidence="1" id="KW-0175">Coiled coil</keyword>